<feature type="transmembrane region" description="Helical" evidence="6">
    <location>
        <begin position="159"/>
        <end position="181"/>
    </location>
</feature>
<evidence type="ECO:0000256" key="2">
    <source>
        <dbReference type="ARBA" id="ARBA00022692"/>
    </source>
</evidence>
<dbReference type="EMBL" id="BRXZ01000193">
    <property type="protein sequence ID" value="GMI07129.1"/>
    <property type="molecule type" value="Genomic_DNA"/>
</dbReference>
<accession>A0A9W7FAI3</accession>
<keyword evidence="3 6" id="KW-1133">Transmembrane helix</keyword>
<keyword evidence="9" id="KW-1185">Reference proteome</keyword>
<feature type="domain" description="DUF202" evidence="7">
    <location>
        <begin position="80"/>
        <end position="187"/>
    </location>
</feature>
<dbReference type="Pfam" id="PF02656">
    <property type="entry name" value="DUF202"/>
    <property type="match status" value="1"/>
</dbReference>
<proteinExistence type="predicted"/>
<protein>
    <recommendedName>
        <fullName evidence="7">DUF202 domain-containing protein</fullName>
    </recommendedName>
</protein>
<comment type="subcellular location">
    <subcellularLocation>
        <location evidence="1">Endomembrane system</location>
        <topology evidence="1">Multi-pass membrane protein</topology>
    </subcellularLocation>
</comment>
<name>A0A9W7FAI3_9STRA</name>
<keyword evidence="4 6" id="KW-0472">Membrane</keyword>
<feature type="region of interest" description="Disordered" evidence="5">
    <location>
        <begin position="1"/>
        <end position="32"/>
    </location>
</feature>
<organism evidence="8 9">
    <name type="scientific">Triparma retinervis</name>
    <dbReference type="NCBI Taxonomy" id="2557542"/>
    <lineage>
        <taxon>Eukaryota</taxon>
        <taxon>Sar</taxon>
        <taxon>Stramenopiles</taxon>
        <taxon>Ochrophyta</taxon>
        <taxon>Bolidophyceae</taxon>
        <taxon>Parmales</taxon>
        <taxon>Triparmaceae</taxon>
        <taxon>Triparma</taxon>
    </lineage>
</organism>
<feature type="transmembrane region" description="Helical" evidence="6">
    <location>
        <begin position="210"/>
        <end position="234"/>
    </location>
</feature>
<dbReference type="GO" id="GO:0012505">
    <property type="term" value="C:endomembrane system"/>
    <property type="evidence" value="ECO:0007669"/>
    <property type="project" value="UniProtKB-SubCell"/>
</dbReference>
<evidence type="ECO:0000256" key="4">
    <source>
        <dbReference type="ARBA" id="ARBA00023136"/>
    </source>
</evidence>
<dbReference type="Proteomes" id="UP001165082">
    <property type="component" value="Unassembled WGS sequence"/>
</dbReference>
<evidence type="ECO:0000313" key="9">
    <source>
        <dbReference type="Proteomes" id="UP001165082"/>
    </source>
</evidence>
<feature type="compositionally biased region" description="Polar residues" evidence="5">
    <location>
        <begin position="18"/>
        <end position="31"/>
    </location>
</feature>
<evidence type="ECO:0000256" key="3">
    <source>
        <dbReference type="ARBA" id="ARBA00022989"/>
    </source>
</evidence>
<evidence type="ECO:0000259" key="7">
    <source>
        <dbReference type="Pfam" id="PF02656"/>
    </source>
</evidence>
<dbReference type="InterPro" id="IPR003807">
    <property type="entry name" value="DUF202"/>
</dbReference>
<dbReference type="OrthoDB" id="198102at2759"/>
<keyword evidence="2 6" id="KW-0812">Transmembrane</keyword>
<dbReference type="AlphaFoldDB" id="A0A9W7FAI3"/>
<comment type="caution">
    <text evidence="8">The sequence shown here is derived from an EMBL/GenBank/DDBJ whole genome shotgun (WGS) entry which is preliminary data.</text>
</comment>
<reference evidence="8" key="1">
    <citation type="submission" date="2022-07" db="EMBL/GenBank/DDBJ databases">
        <title>Genome analysis of Parmales, a sister group of diatoms, reveals the evolutionary specialization of diatoms from phago-mixotrophs to photoautotrophs.</title>
        <authorList>
            <person name="Ban H."/>
            <person name="Sato S."/>
            <person name="Yoshikawa S."/>
            <person name="Kazumasa Y."/>
            <person name="Nakamura Y."/>
            <person name="Ichinomiya M."/>
            <person name="Saitoh K."/>
            <person name="Sato N."/>
            <person name="Blanc-Mathieu R."/>
            <person name="Endo H."/>
            <person name="Kuwata A."/>
            <person name="Ogata H."/>
        </authorList>
    </citation>
    <scope>NUCLEOTIDE SEQUENCE</scope>
</reference>
<gene>
    <name evidence="8" type="ORF">TrRE_jg9864</name>
</gene>
<evidence type="ECO:0000313" key="8">
    <source>
        <dbReference type="EMBL" id="GMI07129.1"/>
    </source>
</evidence>
<evidence type="ECO:0000256" key="1">
    <source>
        <dbReference type="ARBA" id="ARBA00004127"/>
    </source>
</evidence>
<sequence length="238" mass="26283">MPLLSNYSGPDTGELRSFGNQKSFSNTNRASRASLEVEDRDLGNFMNDILAKTSRGQDVQEIKKGVLKGTAKVLQYRILTHLAAERLYLVWQRCSITLISGAFTLLQIAMNNERDISYICEDDDGDGGDDEPGGDDDGAGRGDDDCRGAKIKIASKTKAFYTMFGCGCVLFTTAVCLSYLGPLYFRKTKKWLHGYGGARVVLLDENAMNTVLLCMSFICCATYLGFYAMGLYIMRDVV</sequence>
<evidence type="ECO:0000256" key="6">
    <source>
        <dbReference type="SAM" id="Phobius"/>
    </source>
</evidence>
<evidence type="ECO:0000256" key="5">
    <source>
        <dbReference type="SAM" id="MobiDB-lite"/>
    </source>
</evidence>